<evidence type="ECO:0000256" key="2">
    <source>
        <dbReference type="SAM" id="Coils"/>
    </source>
</evidence>
<feature type="coiled-coil region" evidence="2">
    <location>
        <begin position="106"/>
        <end position="154"/>
    </location>
</feature>
<dbReference type="EMBL" id="JXTI01000056">
    <property type="protein sequence ID" value="KWX13764.1"/>
    <property type="molecule type" value="Genomic_DNA"/>
</dbReference>
<dbReference type="Pfam" id="PF12796">
    <property type="entry name" value="Ank_2"/>
    <property type="match status" value="6"/>
</dbReference>
<feature type="repeat" description="ANK" evidence="1">
    <location>
        <begin position="325"/>
        <end position="352"/>
    </location>
</feature>
<organism evidence="3 4">
    <name type="scientific">Giardia duodenalis assemblage B</name>
    <dbReference type="NCBI Taxonomy" id="1394984"/>
    <lineage>
        <taxon>Eukaryota</taxon>
        <taxon>Metamonada</taxon>
        <taxon>Diplomonadida</taxon>
        <taxon>Hexamitidae</taxon>
        <taxon>Giardiinae</taxon>
        <taxon>Giardia</taxon>
    </lineage>
</organism>
<feature type="repeat" description="ANK" evidence="1">
    <location>
        <begin position="534"/>
        <end position="566"/>
    </location>
</feature>
<dbReference type="Pfam" id="PF00023">
    <property type="entry name" value="Ank"/>
    <property type="match status" value="2"/>
</dbReference>
<dbReference type="PANTHER" id="PTHR24184:SF11">
    <property type="entry name" value="ANKYRIN REPEAT AND SOCS BOX CONTAINING 3"/>
    <property type="match status" value="1"/>
</dbReference>
<keyword evidence="1" id="KW-0040">ANK repeat</keyword>
<dbReference type="PROSITE" id="PS50088">
    <property type="entry name" value="ANK_REPEAT"/>
    <property type="match status" value="6"/>
</dbReference>
<feature type="repeat" description="ANK" evidence="1">
    <location>
        <begin position="263"/>
        <end position="286"/>
    </location>
</feature>
<dbReference type="VEuPathDB" id="GiardiaDB:QR46_2215"/>
<evidence type="ECO:0000313" key="4">
    <source>
        <dbReference type="Proteomes" id="UP000070089"/>
    </source>
</evidence>
<name>A0A132NUM6_GIAIN</name>
<dbReference type="SMART" id="SM00248">
    <property type="entry name" value="ANK"/>
    <property type="match status" value="20"/>
</dbReference>
<sequence length="910" mass="101063">MKRPNFLEGREPKDVFIDGWKPDLSDVKNDFIRAILEKIFVLNPEKRLTARELHEILSPCDVSADELGAQYMVLQHKCSSLETALNDASARIAILEGDTKTKSGKIVALKEGLEAKTDELSTLEEVLAAKSDQIDALEAQCKEQSTAMKTLESRIALLTINNPQSGILLLPRLMRAAHTNSSETVRVLVEGGDDVGKRDEQGRTALMHAALQGHVEPARLLVEKEKGLQDRNGWTALMHAVHNNHPGVVEILAAHECGKRDSSGNTALMIAAERGRTEAVRVLVEHERGARDSRNRTALMTAAQRGGLEMVKVLAEHEKGITDEDGRTALVHAARAGHRETVKLLMEHEKDVTGWTMLMCAAVLGDTDMVSQYINERGQKDKRGQTALIIAAQNRRDEAVKLLIKHEGGVSGWTSLIYAAYLGDVDVARDNLHERGRKDDVGRTALMWAAQQEHEKIVKILLEHEKGMKDITGRTALMLATEGENKELIEMLIPCESGLQDNSGRTALMHATVHCHTHTVELLLKHEMKIQDNEGRTALMWAIQRNRNEMIKILLEHEKGVKDKQGHNALYYVLRSGRLKDICFLIETDDPTDENGVTALMRAAARGDAKLAELLVPIQKEMRDKDGNTAFVHALKSKHADVAMILLEHEAPSRTPLMCAAVTGDVETAKRHLNEMDERNSDGDTAYTLAARAGHEDIVELLDPTTSQGVTALMRAAERGDVDTVKAFTSLQTGRKAEYSEINGWKMYEGTALMRAAAHGHTEIVRLLVEYEGRIQDADGQTALMMAAYHGHLECTKLLLYKEKGMRDNKAGTALMYATKRNHLKLVELLADQEAGMQDKYGYTALMIAVQNSNTDCVKVLAKKESHIKRTYSSSYSTCTETALDLAKKCNHEDKRDELIEILFAEPHDK</sequence>
<gene>
    <name evidence="3" type="ORF">QR46_2215</name>
</gene>
<feature type="repeat" description="ANK" evidence="1">
    <location>
        <begin position="779"/>
        <end position="800"/>
    </location>
</feature>
<dbReference type="Proteomes" id="UP000070089">
    <property type="component" value="Unassembled WGS sequence"/>
</dbReference>
<feature type="repeat" description="ANK" evidence="1">
    <location>
        <begin position="201"/>
        <end position="233"/>
    </location>
</feature>
<comment type="caution">
    <text evidence="3">The sequence shown here is derived from an EMBL/GenBank/DDBJ whole genome shotgun (WGS) entry which is preliminary data.</text>
</comment>
<dbReference type="InterPro" id="IPR002110">
    <property type="entry name" value="Ankyrin_rpt"/>
</dbReference>
<dbReference type="PANTHER" id="PTHR24184">
    <property type="entry name" value="SI:CH211-189E2.2"/>
    <property type="match status" value="1"/>
</dbReference>
<dbReference type="SUPFAM" id="SSF48403">
    <property type="entry name" value="Ankyrin repeat"/>
    <property type="match status" value="3"/>
</dbReference>
<proteinExistence type="predicted"/>
<dbReference type="OrthoDB" id="7464126at2759"/>
<reference evidence="3 4" key="1">
    <citation type="journal article" date="2015" name="Mol. Biochem. Parasitol.">
        <title>Identification of polymorphic genes for use in assemblage B genotyping assays through comparative genomics of multiple assemblage B Giardia duodenalis isolates.</title>
        <authorList>
            <person name="Wielinga C."/>
            <person name="Thompson R.C."/>
            <person name="Monis P."/>
            <person name="Ryan U."/>
        </authorList>
    </citation>
    <scope>NUCLEOTIDE SEQUENCE [LARGE SCALE GENOMIC DNA]</scope>
    <source>
        <strain evidence="3 4">BAH15c1</strain>
    </source>
</reference>
<dbReference type="Pfam" id="PF13637">
    <property type="entry name" value="Ank_4"/>
    <property type="match status" value="1"/>
</dbReference>
<dbReference type="PROSITE" id="PS50297">
    <property type="entry name" value="ANK_REP_REGION"/>
    <property type="match status" value="3"/>
</dbReference>
<accession>A0A132NUM6</accession>
<evidence type="ECO:0000313" key="3">
    <source>
        <dbReference type="EMBL" id="KWX13764.1"/>
    </source>
</evidence>
<protein>
    <submittedName>
        <fullName evidence="3">Uncharacterized protein</fullName>
    </submittedName>
</protein>
<feature type="repeat" description="ANK" evidence="1">
    <location>
        <begin position="748"/>
        <end position="780"/>
    </location>
</feature>
<dbReference type="Gene3D" id="1.20.5.340">
    <property type="match status" value="1"/>
</dbReference>
<evidence type="ECO:0000256" key="1">
    <source>
        <dbReference type="PROSITE-ProRule" id="PRU00023"/>
    </source>
</evidence>
<dbReference type="InterPro" id="IPR036770">
    <property type="entry name" value="Ankyrin_rpt-contain_sf"/>
</dbReference>
<dbReference type="AlphaFoldDB" id="A0A132NUM6"/>
<dbReference type="Gene3D" id="1.25.40.20">
    <property type="entry name" value="Ankyrin repeat-containing domain"/>
    <property type="match status" value="7"/>
</dbReference>
<keyword evidence="2" id="KW-0175">Coiled coil</keyword>